<protein>
    <recommendedName>
        <fullName evidence="2">Cas12f1-like TNB domain-containing protein</fullName>
    </recommendedName>
</protein>
<evidence type="ECO:0000313" key="3">
    <source>
        <dbReference type="EMBL" id="AXF57608.1"/>
    </source>
</evidence>
<sequence length="79" mass="8884">MQQFIQYKAEMAGIVVEYVVPNDTSQTCKCGHKSKNNRNGTTFRCKKWEYATHADLNAVINISKAISGISETKNKKKTS</sequence>
<gene>
    <name evidence="3" type="ORF">DT065_17520</name>
</gene>
<dbReference type="EMBL" id="CP031092">
    <property type="protein sequence ID" value="AXF57608.1"/>
    <property type="molecule type" value="Genomic_DNA"/>
</dbReference>
<dbReference type="KEGG" id="rue:DT065_17520"/>
<evidence type="ECO:0000313" key="4">
    <source>
        <dbReference type="Proteomes" id="UP000252100"/>
    </source>
</evidence>
<evidence type="ECO:0000256" key="1">
    <source>
        <dbReference type="ARBA" id="ARBA00023125"/>
    </source>
</evidence>
<proteinExistence type="predicted"/>
<feature type="domain" description="Cas12f1-like TNB" evidence="2">
    <location>
        <begin position="2"/>
        <end position="62"/>
    </location>
</feature>
<keyword evidence="4" id="KW-1185">Reference proteome</keyword>
<organism evidence="3 4">
    <name type="scientific">Salicibibacter kimchii</name>
    <dbReference type="NCBI Taxonomy" id="2099786"/>
    <lineage>
        <taxon>Bacteria</taxon>
        <taxon>Bacillati</taxon>
        <taxon>Bacillota</taxon>
        <taxon>Bacilli</taxon>
        <taxon>Bacillales</taxon>
        <taxon>Bacillaceae</taxon>
        <taxon>Salicibibacter</taxon>
    </lineage>
</organism>
<dbReference type="Proteomes" id="UP000252100">
    <property type="component" value="Chromosome"/>
</dbReference>
<accession>A0A345C327</accession>
<name>A0A345C327_9BACI</name>
<reference evidence="3 4" key="1">
    <citation type="journal article" date="2018" name="J. Microbiol.">
        <title>Salicibibacter kimchii gen. nov., sp. nov., a moderately halophilic and alkalitolerant bacterium in the family Bacillaceae, isolated from kimchi.</title>
        <authorList>
            <person name="Jang J.Y."/>
            <person name="Oh Y.J."/>
            <person name="Lim S.K."/>
            <person name="Park H.K."/>
            <person name="Lee C."/>
            <person name="Kim J.Y."/>
            <person name="Lee M.A."/>
            <person name="Choi H.J."/>
        </authorList>
    </citation>
    <scope>NUCLEOTIDE SEQUENCE [LARGE SCALE GENOMIC DNA]</scope>
    <source>
        <strain evidence="3 4">NKC1-1</strain>
    </source>
</reference>
<keyword evidence="1" id="KW-0238">DNA-binding</keyword>
<dbReference type="Pfam" id="PF07282">
    <property type="entry name" value="Cas12f1-like_TNB"/>
    <property type="match status" value="1"/>
</dbReference>
<dbReference type="AlphaFoldDB" id="A0A345C327"/>
<evidence type="ECO:0000259" key="2">
    <source>
        <dbReference type="Pfam" id="PF07282"/>
    </source>
</evidence>
<dbReference type="GO" id="GO:0003677">
    <property type="term" value="F:DNA binding"/>
    <property type="evidence" value="ECO:0007669"/>
    <property type="project" value="UniProtKB-KW"/>
</dbReference>
<dbReference type="InterPro" id="IPR010095">
    <property type="entry name" value="Cas12f1-like_TNB"/>
</dbReference>